<sequence length="101" mass="11734">MMDQKQETQVKIFPYRKEDKPRQYANYVRVNSSRFEVTIQFSDVKPASDDAEQAKIKREGAIRTPIDIEIILPVPIAEEFAKLLQQQLTLLKVNKKDKNGN</sequence>
<protein>
    <recommendedName>
        <fullName evidence="3">DUF3467 domain-containing protein</fullName>
    </recommendedName>
</protein>
<name>A0A2H0KMJ0_9BACT</name>
<proteinExistence type="predicted"/>
<accession>A0A2H0KMJ0</accession>
<dbReference type="InterPro" id="IPR021857">
    <property type="entry name" value="DUF3467"/>
</dbReference>
<organism evidence="1 2">
    <name type="scientific">Candidatus Roizmanbacteria bacterium CG11_big_fil_rev_8_21_14_0_20_35_14</name>
    <dbReference type="NCBI Taxonomy" id="1974855"/>
    <lineage>
        <taxon>Bacteria</taxon>
        <taxon>Candidatus Roizmaniibacteriota</taxon>
    </lineage>
</organism>
<evidence type="ECO:0000313" key="2">
    <source>
        <dbReference type="Proteomes" id="UP000229570"/>
    </source>
</evidence>
<dbReference type="AlphaFoldDB" id="A0A2H0KMJ0"/>
<comment type="caution">
    <text evidence="1">The sequence shown here is derived from an EMBL/GenBank/DDBJ whole genome shotgun (WGS) entry which is preliminary data.</text>
</comment>
<evidence type="ECO:0008006" key="3">
    <source>
        <dbReference type="Google" id="ProtNLM"/>
    </source>
</evidence>
<gene>
    <name evidence="1" type="ORF">COV86_02900</name>
</gene>
<dbReference type="EMBL" id="PCVL01000039">
    <property type="protein sequence ID" value="PIQ72455.1"/>
    <property type="molecule type" value="Genomic_DNA"/>
</dbReference>
<evidence type="ECO:0000313" key="1">
    <source>
        <dbReference type="EMBL" id="PIQ72455.1"/>
    </source>
</evidence>
<reference evidence="1 2" key="1">
    <citation type="submission" date="2017-09" db="EMBL/GenBank/DDBJ databases">
        <title>Depth-based differentiation of microbial function through sediment-hosted aquifers and enrichment of novel symbionts in the deep terrestrial subsurface.</title>
        <authorList>
            <person name="Probst A.J."/>
            <person name="Ladd B."/>
            <person name="Jarett J.K."/>
            <person name="Geller-Mcgrath D.E."/>
            <person name="Sieber C.M."/>
            <person name="Emerson J.B."/>
            <person name="Anantharaman K."/>
            <person name="Thomas B.C."/>
            <person name="Malmstrom R."/>
            <person name="Stieglmeier M."/>
            <person name="Klingl A."/>
            <person name="Woyke T."/>
            <person name="Ryan C.M."/>
            <person name="Banfield J.F."/>
        </authorList>
    </citation>
    <scope>NUCLEOTIDE SEQUENCE [LARGE SCALE GENOMIC DNA]</scope>
    <source>
        <strain evidence="1">CG11_big_fil_rev_8_21_14_0_20_35_14</strain>
    </source>
</reference>
<dbReference type="Pfam" id="PF11950">
    <property type="entry name" value="DUF3467"/>
    <property type="match status" value="1"/>
</dbReference>
<dbReference type="Proteomes" id="UP000229570">
    <property type="component" value="Unassembled WGS sequence"/>
</dbReference>